<dbReference type="AlphaFoldDB" id="A0AAV5GGJ7"/>
<organism evidence="3 4">
    <name type="scientific">Rhodotorula paludigena</name>
    <dbReference type="NCBI Taxonomy" id="86838"/>
    <lineage>
        <taxon>Eukaryota</taxon>
        <taxon>Fungi</taxon>
        <taxon>Dikarya</taxon>
        <taxon>Basidiomycota</taxon>
        <taxon>Pucciniomycotina</taxon>
        <taxon>Microbotryomycetes</taxon>
        <taxon>Sporidiobolales</taxon>
        <taxon>Sporidiobolaceae</taxon>
        <taxon>Rhodotorula</taxon>
    </lineage>
</organism>
<feature type="region of interest" description="Disordered" evidence="2">
    <location>
        <begin position="189"/>
        <end position="208"/>
    </location>
</feature>
<dbReference type="EMBL" id="BQKY01000003">
    <property type="protein sequence ID" value="GJN88399.1"/>
    <property type="molecule type" value="Genomic_DNA"/>
</dbReference>
<feature type="region of interest" description="Disordered" evidence="2">
    <location>
        <begin position="349"/>
        <end position="428"/>
    </location>
</feature>
<feature type="region of interest" description="Disordered" evidence="2">
    <location>
        <begin position="214"/>
        <end position="322"/>
    </location>
</feature>
<dbReference type="GO" id="GO:0045721">
    <property type="term" value="P:negative regulation of gluconeogenesis"/>
    <property type="evidence" value="ECO:0007669"/>
    <property type="project" value="TreeGrafter"/>
</dbReference>
<keyword evidence="4" id="KW-1185">Reference proteome</keyword>
<gene>
    <name evidence="3" type="ORF">Rhopal_001365-T1</name>
</gene>
<comment type="caution">
    <text evidence="3">The sequence shown here is derived from an EMBL/GenBank/DDBJ whole genome shotgun (WGS) entry which is preliminary data.</text>
</comment>
<reference evidence="3 4" key="1">
    <citation type="submission" date="2021-12" db="EMBL/GenBank/DDBJ databases">
        <title>High titer production of polyol ester of fatty acids by Rhodotorula paludigena BS15 towards product separation-free biomass refinery.</title>
        <authorList>
            <person name="Mano J."/>
            <person name="Ono H."/>
            <person name="Tanaka T."/>
            <person name="Naito K."/>
            <person name="Sushida H."/>
            <person name="Ike M."/>
            <person name="Tokuyasu K."/>
            <person name="Kitaoka M."/>
        </authorList>
    </citation>
    <scope>NUCLEOTIDE SEQUENCE [LARGE SCALE GENOMIC DNA]</scope>
    <source>
        <strain evidence="3 4">BS15</strain>
    </source>
</reference>
<dbReference type="GO" id="GO:0005773">
    <property type="term" value="C:vacuole"/>
    <property type="evidence" value="ECO:0007669"/>
    <property type="project" value="GOC"/>
</dbReference>
<feature type="compositionally biased region" description="Basic residues" evidence="2">
    <location>
        <begin position="398"/>
        <end position="411"/>
    </location>
</feature>
<feature type="compositionally biased region" description="Low complexity" evidence="2">
    <location>
        <begin position="286"/>
        <end position="297"/>
    </location>
</feature>
<comment type="similarity">
    <text evidence="1">Belongs to the GID4/VID24 family.</text>
</comment>
<dbReference type="PRINTS" id="PR01217">
    <property type="entry name" value="PRICHEXTENSN"/>
</dbReference>
<evidence type="ECO:0000313" key="4">
    <source>
        <dbReference type="Proteomes" id="UP001342314"/>
    </source>
</evidence>
<name>A0AAV5GGJ7_9BASI</name>
<dbReference type="PANTHER" id="PTHR14534:SF3">
    <property type="entry name" value="GID COMPLEX SUBUNIT 4 HOMOLOG"/>
    <property type="match status" value="1"/>
</dbReference>
<dbReference type="GO" id="GO:0043161">
    <property type="term" value="P:proteasome-mediated ubiquitin-dependent protein catabolic process"/>
    <property type="evidence" value="ECO:0007669"/>
    <property type="project" value="TreeGrafter"/>
</dbReference>
<dbReference type="InterPro" id="IPR018618">
    <property type="entry name" value="GID4/10-like"/>
</dbReference>
<accession>A0AAV5GGJ7</accession>
<evidence type="ECO:0000256" key="1">
    <source>
        <dbReference type="ARBA" id="ARBA00061469"/>
    </source>
</evidence>
<dbReference type="PANTHER" id="PTHR14534">
    <property type="entry name" value="VACUOLAR IMPORT AND DEGRADATION PROTEIN 24"/>
    <property type="match status" value="1"/>
</dbReference>
<dbReference type="GO" id="GO:0006623">
    <property type="term" value="P:protein targeting to vacuole"/>
    <property type="evidence" value="ECO:0007669"/>
    <property type="project" value="TreeGrafter"/>
</dbReference>
<proteinExistence type="inferred from homology"/>
<dbReference type="Pfam" id="PF09783">
    <property type="entry name" value="Vac_ImportDeg"/>
    <property type="match status" value="1"/>
</dbReference>
<feature type="compositionally biased region" description="Low complexity" evidence="2">
    <location>
        <begin position="368"/>
        <end position="385"/>
    </location>
</feature>
<dbReference type="GO" id="GO:0034657">
    <property type="term" value="C:GID complex"/>
    <property type="evidence" value="ECO:0007669"/>
    <property type="project" value="TreeGrafter"/>
</dbReference>
<sequence length="469" mass="50266">MMPDAALFEQRQVDPLLSEDAFSAPPLLASRGPLHPGAIFVGVQRSGRNSYEVKITVDTVDVREGRINGTLEIKGLTPELDSLVTWFEGDIVGEVGGPGFRTGKYGATEVDDLKHWRRFPAFTRNRLEHQLVKPDLNLRNARNRPYLFMRLKERFVVNHRVEAIHGASYAGFYYACLDCEPGPGALEATSHRGISPAPRPSPPLGLRRNASSLLTQTRPPPTRAPSASPPRPTVNLPSPAAEPPAVTARPPAPRRSSSGASYAAALRGEAASPSTDVTMSPPSPPLASSSSPTSTSPFTPPTPHTPSPPTSMIDLPTPKAELDRPLAALEPSEPLPPLWQAIATHPLSPSLPGAATTSLDTEWPAPAPAASSGSPPRRPQAAMRRMSSDVATVLAKTKSSRGRGAAHARRKSVAEEVGGEDESDDRGLRSWTEATISGFYFHHSASPYQELSLRYVPAHRGGSASFSFR</sequence>
<feature type="compositionally biased region" description="Pro residues" evidence="2">
    <location>
        <begin position="218"/>
        <end position="232"/>
    </location>
</feature>
<dbReference type="GO" id="GO:0007039">
    <property type="term" value="P:protein catabolic process in the vacuole"/>
    <property type="evidence" value="ECO:0007669"/>
    <property type="project" value="TreeGrafter"/>
</dbReference>
<evidence type="ECO:0000256" key="2">
    <source>
        <dbReference type="SAM" id="MobiDB-lite"/>
    </source>
</evidence>
<feature type="compositionally biased region" description="Low complexity" evidence="2">
    <location>
        <begin position="243"/>
        <end position="267"/>
    </location>
</feature>
<dbReference type="Proteomes" id="UP001342314">
    <property type="component" value="Unassembled WGS sequence"/>
</dbReference>
<evidence type="ECO:0000313" key="3">
    <source>
        <dbReference type="EMBL" id="GJN88399.1"/>
    </source>
</evidence>
<feature type="compositionally biased region" description="Pro residues" evidence="2">
    <location>
        <begin position="298"/>
        <end position="309"/>
    </location>
</feature>
<protein>
    <submittedName>
        <fullName evidence="3">Uncharacterized protein</fullName>
    </submittedName>
</protein>